<comment type="caution">
    <text evidence="6">The sequence shown here is derived from an EMBL/GenBank/DDBJ whole genome shotgun (WGS) entry which is preliminary data.</text>
</comment>
<keyword evidence="7" id="KW-1185">Reference proteome</keyword>
<keyword evidence="3" id="KW-0804">Transcription</keyword>
<evidence type="ECO:0000256" key="4">
    <source>
        <dbReference type="PROSITE-ProRule" id="PRU00335"/>
    </source>
</evidence>
<dbReference type="Pfam" id="PF02909">
    <property type="entry name" value="TetR_C_1"/>
    <property type="match status" value="1"/>
</dbReference>
<dbReference type="InterPro" id="IPR001647">
    <property type="entry name" value="HTH_TetR"/>
</dbReference>
<evidence type="ECO:0000313" key="7">
    <source>
        <dbReference type="Proteomes" id="UP000582231"/>
    </source>
</evidence>
<dbReference type="Pfam" id="PF00440">
    <property type="entry name" value="TetR_N"/>
    <property type="match status" value="1"/>
</dbReference>
<feature type="domain" description="HTH tetR-type" evidence="5">
    <location>
        <begin position="12"/>
        <end position="72"/>
    </location>
</feature>
<sequence>MPGRPRTTRRATHSLDQIVDTAIAMLDRDGTSGLTLRGLAAELGGGLGSIYWYVAGKAELLDLACDTLIGRALTADDAPMPPMEVELDTDDAVVLEAAATVRRISLALFAQMDEHPWLAAQSRLGGADRPNALRVWEQVGRALAAMGLSPRQQFHGSTAITGYVVGVAAEMSAQDDAVDPTLSQEEQLDRIVERWQGEAYDDLPWIRSMADQFRRHDDLAQFAAGLDLLVLGLVRQAVSPGRPRRPARG</sequence>
<protein>
    <submittedName>
        <fullName evidence="6">AcrR family transcriptional regulator</fullName>
    </submittedName>
</protein>
<dbReference type="Gene3D" id="1.10.357.10">
    <property type="entry name" value="Tetracycline Repressor, domain 2"/>
    <property type="match status" value="1"/>
</dbReference>
<reference evidence="6 7" key="1">
    <citation type="submission" date="2020-07" db="EMBL/GenBank/DDBJ databases">
        <title>Sequencing the genomes of 1000 actinobacteria strains.</title>
        <authorList>
            <person name="Klenk H.-P."/>
        </authorList>
    </citation>
    <scope>NUCLEOTIDE SEQUENCE [LARGE SCALE GENOMIC DNA]</scope>
    <source>
        <strain evidence="6 7">DSM 19082</strain>
    </source>
</reference>
<evidence type="ECO:0000256" key="1">
    <source>
        <dbReference type="ARBA" id="ARBA00023015"/>
    </source>
</evidence>
<name>A0A852RXY6_9ACTN</name>
<evidence type="ECO:0000256" key="2">
    <source>
        <dbReference type="ARBA" id="ARBA00023125"/>
    </source>
</evidence>
<dbReference type="Proteomes" id="UP000582231">
    <property type="component" value="Unassembled WGS sequence"/>
</dbReference>
<evidence type="ECO:0000313" key="6">
    <source>
        <dbReference type="EMBL" id="NYD33700.1"/>
    </source>
</evidence>
<dbReference type="AlphaFoldDB" id="A0A852RXY6"/>
<dbReference type="InterPro" id="IPR009057">
    <property type="entry name" value="Homeodomain-like_sf"/>
</dbReference>
<accession>A0A852RXY6</accession>
<dbReference type="GO" id="GO:0045892">
    <property type="term" value="P:negative regulation of DNA-templated transcription"/>
    <property type="evidence" value="ECO:0007669"/>
    <property type="project" value="InterPro"/>
</dbReference>
<dbReference type="InterPro" id="IPR004111">
    <property type="entry name" value="Repressor_TetR_C"/>
</dbReference>
<proteinExistence type="predicted"/>
<evidence type="ECO:0000259" key="5">
    <source>
        <dbReference type="PROSITE" id="PS50977"/>
    </source>
</evidence>
<dbReference type="PROSITE" id="PS50977">
    <property type="entry name" value="HTH_TETR_2"/>
    <property type="match status" value="1"/>
</dbReference>
<feature type="DNA-binding region" description="H-T-H motif" evidence="4">
    <location>
        <begin position="35"/>
        <end position="54"/>
    </location>
</feature>
<keyword evidence="2 4" id="KW-0238">DNA-binding</keyword>
<organism evidence="6 7">
    <name type="scientific">Nocardioides kongjuensis</name>
    <dbReference type="NCBI Taxonomy" id="349522"/>
    <lineage>
        <taxon>Bacteria</taxon>
        <taxon>Bacillati</taxon>
        <taxon>Actinomycetota</taxon>
        <taxon>Actinomycetes</taxon>
        <taxon>Propionibacteriales</taxon>
        <taxon>Nocardioidaceae</taxon>
        <taxon>Nocardioides</taxon>
    </lineage>
</organism>
<dbReference type="SUPFAM" id="SSF48498">
    <property type="entry name" value="Tetracyclin repressor-like, C-terminal domain"/>
    <property type="match status" value="1"/>
</dbReference>
<gene>
    <name evidence="6" type="ORF">BJ958_005246</name>
</gene>
<dbReference type="RefSeq" id="WP_179729704.1">
    <property type="nucleotide sequence ID" value="NZ_BAABEF010000001.1"/>
</dbReference>
<dbReference type="EMBL" id="JACCBF010000001">
    <property type="protein sequence ID" value="NYD33700.1"/>
    <property type="molecule type" value="Genomic_DNA"/>
</dbReference>
<keyword evidence="1" id="KW-0805">Transcription regulation</keyword>
<dbReference type="GO" id="GO:0003677">
    <property type="term" value="F:DNA binding"/>
    <property type="evidence" value="ECO:0007669"/>
    <property type="project" value="UniProtKB-UniRule"/>
</dbReference>
<dbReference type="SUPFAM" id="SSF46689">
    <property type="entry name" value="Homeodomain-like"/>
    <property type="match status" value="1"/>
</dbReference>
<dbReference type="Gene3D" id="1.10.10.60">
    <property type="entry name" value="Homeodomain-like"/>
    <property type="match status" value="1"/>
</dbReference>
<evidence type="ECO:0000256" key="3">
    <source>
        <dbReference type="ARBA" id="ARBA00023163"/>
    </source>
</evidence>
<dbReference type="InterPro" id="IPR036271">
    <property type="entry name" value="Tet_transcr_reg_TetR-rel_C_sf"/>
</dbReference>